<evidence type="ECO:0000313" key="2">
    <source>
        <dbReference type="Proteomes" id="UP000218831"/>
    </source>
</evidence>
<keyword evidence="2" id="KW-1185">Reference proteome</keyword>
<comment type="caution">
    <text evidence="1">The sequence shown here is derived from an EMBL/GenBank/DDBJ whole genome shotgun (WGS) entry which is preliminary data.</text>
</comment>
<reference evidence="1 2" key="1">
    <citation type="submission" date="2017-08" db="EMBL/GenBank/DDBJ databases">
        <title>Aliifodinibius alkalisoli sp. nov., isolated from saline alkaline soil.</title>
        <authorList>
            <person name="Liu D."/>
            <person name="Zhang G."/>
        </authorList>
    </citation>
    <scope>NUCLEOTIDE SEQUENCE [LARGE SCALE GENOMIC DNA]</scope>
    <source>
        <strain evidence="1 2">WN023</strain>
    </source>
</reference>
<sequence length="386" mass="44730">MNINLFTGSGIHFENDIPGVGRLTEEVLDGEWFRNSDGRYFPIEDIGGPLAELNKVDPHQDFLKLLKELNDRYLFDGYPRIESNYEDLYFLVEQINKVENGSIDSLPVSRFINDIIQHTFSFRKDASLTNELTSLSQFTHNTLNFLEHAVRYQLLGYKPVGLELISQIVNQEELNKLNILSLNHDDLFEKHLNDLGSDFFDGFDEVDGEVIWYNDSFGYKETKIRLFKLHGSVDWYYATNENTGRTGYAKLTGDDIWHIEDADGNWVRPNMTQGHFLSGYGKDKNYHFGIYADLHNALYNELKSSNHILMSGYGWGDKIINGKLQDWTYQTVENTITIIHPNKENLLEESLKKTSSLASLNRNNKINFVEKGFEESRFEDIEEYLN</sequence>
<organism evidence="1 2">
    <name type="scientific">Fodinibius salipaludis</name>
    <dbReference type="NCBI Taxonomy" id="2032627"/>
    <lineage>
        <taxon>Bacteria</taxon>
        <taxon>Pseudomonadati</taxon>
        <taxon>Balneolota</taxon>
        <taxon>Balneolia</taxon>
        <taxon>Balneolales</taxon>
        <taxon>Balneolaceae</taxon>
        <taxon>Fodinibius</taxon>
    </lineage>
</organism>
<dbReference type="OrthoDB" id="9808492at2"/>
<dbReference type="RefSeq" id="WP_095605527.1">
    <property type="nucleotide sequence ID" value="NZ_NSKE01000002.1"/>
</dbReference>
<dbReference type="Proteomes" id="UP000218831">
    <property type="component" value="Unassembled WGS sequence"/>
</dbReference>
<accession>A0A2A2GDX8</accession>
<dbReference type="EMBL" id="NSKE01000002">
    <property type="protein sequence ID" value="PAU95400.1"/>
    <property type="molecule type" value="Genomic_DNA"/>
</dbReference>
<evidence type="ECO:0000313" key="1">
    <source>
        <dbReference type="EMBL" id="PAU95400.1"/>
    </source>
</evidence>
<dbReference type="AlphaFoldDB" id="A0A2A2GDX8"/>
<proteinExistence type="predicted"/>
<protein>
    <submittedName>
        <fullName evidence="1">Uncharacterized protein</fullName>
    </submittedName>
</protein>
<gene>
    <name evidence="1" type="ORF">CK503_04175</name>
</gene>
<name>A0A2A2GDX8_9BACT</name>